<evidence type="ECO:0000313" key="3">
    <source>
        <dbReference type="Proteomes" id="UP000291116"/>
    </source>
</evidence>
<gene>
    <name evidence="2" type="ORF">PSNMU_V1.4_AUG-EV-PASAV3_0065560</name>
</gene>
<evidence type="ECO:0000256" key="1">
    <source>
        <dbReference type="SAM" id="MobiDB-lite"/>
    </source>
</evidence>
<dbReference type="Proteomes" id="UP000291116">
    <property type="component" value="Unassembled WGS sequence"/>
</dbReference>
<accession>A0A448ZCB6</accession>
<feature type="region of interest" description="Disordered" evidence="1">
    <location>
        <begin position="144"/>
        <end position="176"/>
    </location>
</feature>
<proteinExistence type="predicted"/>
<reference evidence="2 3" key="1">
    <citation type="submission" date="2019-01" db="EMBL/GenBank/DDBJ databases">
        <authorList>
            <person name="Ferrante I. M."/>
        </authorList>
    </citation>
    <scope>NUCLEOTIDE SEQUENCE [LARGE SCALE GENOMIC DNA]</scope>
    <source>
        <strain evidence="2 3">B856</strain>
    </source>
</reference>
<name>A0A448ZCB6_9STRA</name>
<protein>
    <submittedName>
        <fullName evidence="2">Uncharacterized protein</fullName>
    </submittedName>
</protein>
<dbReference type="OrthoDB" id="47277at2759"/>
<organism evidence="2 3">
    <name type="scientific">Pseudo-nitzschia multistriata</name>
    <dbReference type="NCBI Taxonomy" id="183589"/>
    <lineage>
        <taxon>Eukaryota</taxon>
        <taxon>Sar</taxon>
        <taxon>Stramenopiles</taxon>
        <taxon>Ochrophyta</taxon>
        <taxon>Bacillariophyta</taxon>
        <taxon>Bacillariophyceae</taxon>
        <taxon>Bacillariophycidae</taxon>
        <taxon>Bacillariales</taxon>
        <taxon>Bacillariaceae</taxon>
        <taxon>Pseudo-nitzschia</taxon>
    </lineage>
</organism>
<feature type="region of interest" description="Disordered" evidence="1">
    <location>
        <begin position="192"/>
        <end position="215"/>
    </location>
</feature>
<keyword evidence="3" id="KW-1185">Reference proteome</keyword>
<dbReference type="EMBL" id="CAACVS010000231">
    <property type="protein sequence ID" value="VEU39699.1"/>
    <property type="molecule type" value="Genomic_DNA"/>
</dbReference>
<sequence length="551" mass="61675">MKAVMSMPGDCMQNETVTNITSYDVLVDPSVEGVVGEYQLDNYSKNVGNNRLKVFLTLYEQDYDRARRHNDIARCESIVDEILHTLNTKCVPTGRFLINSASNPNDAIWNLMGEYQSKQLIHGMLFGVLPPASYLRQQHQIQEHQGVEQCNSNSNGNNEAEEHKRRRRSSLLRRSTSDSFLNDSKKVLRYDHQLQNQRQEKFGQDRRMSKEEPIWSSSRQLTANGVVSLNRMDVILTSNRKALDPNCQSIGNNRLHILVAMQSGKYQLANDRQKEAILDEVIQTVNSFWKGRFLTESIGGSYELLDNADAKRSLRNIFDMRSGQNLFSQSSSPAINIPSNTVSSRLSGSQLMGRNSGIHALGKMNISSSESLSGSFTNVMNDMNDANRFRQDTMNAMRHASASSLPVGNTGMISNDTKKILRRQLSSSVVPNLTQSKTLPNIEPPVGLSGIDDLRSAAIKSLQKQKARQQVANRLEKVAMRNSQQQLHQQFQQPNNANNTNGVNYNSNGNMNFSSFSMGGGAKRRQSSIFGALDPSMMDEIVSGCFDDEDD</sequence>
<dbReference type="AlphaFoldDB" id="A0A448ZCB6"/>
<evidence type="ECO:0000313" key="2">
    <source>
        <dbReference type="EMBL" id="VEU39699.1"/>
    </source>
</evidence>
<feature type="compositionally biased region" description="Basic and acidic residues" evidence="1">
    <location>
        <begin position="192"/>
        <end position="213"/>
    </location>
</feature>